<proteinExistence type="predicted"/>
<feature type="transmembrane region" description="Helical" evidence="2">
    <location>
        <begin position="156"/>
        <end position="177"/>
    </location>
</feature>
<evidence type="ECO:0000256" key="2">
    <source>
        <dbReference type="SAM" id="Phobius"/>
    </source>
</evidence>
<name>A0A0M0JXV7_9EUKA</name>
<feature type="region of interest" description="Disordered" evidence="1">
    <location>
        <begin position="295"/>
        <end position="321"/>
    </location>
</feature>
<feature type="transmembrane region" description="Helical" evidence="2">
    <location>
        <begin position="38"/>
        <end position="60"/>
    </location>
</feature>
<keyword evidence="2" id="KW-0472">Membrane</keyword>
<feature type="transmembrane region" description="Helical" evidence="2">
    <location>
        <begin position="123"/>
        <end position="144"/>
    </location>
</feature>
<keyword evidence="2" id="KW-1133">Transmembrane helix</keyword>
<evidence type="ECO:0000313" key="3">
    <source>
        <dbReference type="EMBL" id="KOO31471.1"/>
    </source>
</evidence>
<evidence type="ECO:0008006" key="5">
    <source>
        <dbReference type="Google" id="ProtNLM"/>
    </source>
</evidence>
<dbReference type="Proteomes" id="UP000037460">
    <property type="component" value="Unassembled WGS sequence"/>
</dbReference>
<dbReference type="EMBL" id="JWZX01002008">
    <property type="protein sequence ID" value="KOO31471.1"/>
    <property type="molecule type" value="Genomic_DNA"/>
</dbReference>
<comment type="caution">
    <text evidence="3">The sequence shown here is derived from an EMBL/GenBank/DDBJ whole genome shotgun (WGS) entry which is preliminary data.</text>
</comment>
<keyword evidence="4" id="KW-1185">Reference proteome</keyword>
<evidence type="ECO:0000256" key="1">
    <source>
        <dbReference type="SAM" id="MobiDB-lite"/>
    </source>
</evidence>
<dbReference type="PROSITE" id="PS51257">
    <property type="entry name" value="PROKAR_LIPOPROTEIN"/>
    <property type="match status" value="1"/>
</dbReference>
<gene>
    <name evidence="3" type="ORF">Ctob_010674</name>
</gene>
<sequence>MSSPKRREAIVLTYASLLACVVFWILDAFKATKSTTSGIISSLLESLFDVFSTLLVCWRLRRADCFEETPENIIAEARTSVLLSACMVGIAFVLLGFTSFSVFEAHKNEKNAINHSQLGDEVSLSFPSAIIYLVIGMLQAGMGCSMRVRSLLQDGLISIMAAFVSLGALLAALINLMTCQYKEFLELPDDDLGSGMEIQNGTGTDVIDTDGPDADVRIHPRHGKGGGGPMGGIGVAGFYLHQSVRYPYYWCEDAITTVLALSIFLMGVHGLYQDATAGHKWWTADFWCAPIPEADEKDEHSKHDSKTDYGSNNEATPLVKP</sequence>
<organism evidence="3 4">
    <name type="scientific">Chrysochromulina tobinii</name>
    <dbReference type="NCBI Taxonomy" id="1460289"/>
    <lineage>
        <taxon>Eukaryota</taxon>
        <taxon>Haptista</taxon>
        <taxon>Haptophyta</taxon>
        <taxon>Prymnesiophyceae</taxon>
        <taxon>Prymnesiales</taxon>
        <taxon>Chrysochromulinaceae</taxon>
        <taxon>Chrysochromulina</taxon>
    </lineage>
</organism>
<reference evidence="4" key="1">
    <citation type="journal article" date="2015" name="PLoS Genet.">
        <title>Genome Sequence and Transcriptome Analyses of Chrysochromulina tobin: Metabolic Tools for Enhanced Algal Fitness in the Prominent Order Prymnesiales (Haptophyceae).</title>
        <authorList>
            <person name="Hovde B.T."/>
            <person name="Deodato C.R."/>
            <person name="Hunsperger H.M."/>
            <person name="Ryken S.A."/>
            <person name="Yost W."/>
            <person name="Jha R.K."/>
            <person name="Patterson J."/>
            <person name="Monnat R.J. Jr."/>
            <person name="Barlow S.B."/>
            <person name="Starkenburg S.R."/>
            <person name="Cattolico R.A."/>
        </authorList>
    </citation>
    <scope>NUCLEOTIDE SEQUENCE</scope>
    <source>
        <strain evidence="4">CCMP291</strain>
    </source>
</reference>
<feature type="transmembrane region" description="Helical" evidence="2">
    <location>
        <begin position="81"/>
        <end position="103"/>
    </location>
</feature>
<protein>
    <recommendedName>
        <fullName evidence="5">Transmembrane protein 163</fullName>
    </recommendedName>
</protein>
<evidence type="ECO:0000313" key="4">
    <source>
        <dbReference type="Proteomes" id="UP000037460"/>
    </source>
</evidence>
<feature type="compositionally biased region" description="Basic and acidic residues" evidence="1">
    <location>
        <begin position="297"/>
        <end position="307"/>
    </location>
</feature>
<keyword evidence="2" id="KW-0812">Transmembrane</keyword>
<accession>A0A0M0JXV7</accession>
<dbReference type="AlphaFoldDB" id="A0A0M0JXV7"/>
<feature type="transmembrane region" description="Helical" evidence="2">
    <location>
        <begin position="9"/>
        <end position="26"/>
    </location>
</feature>